<gene>
    <name evidence="3" type="ORF">CJ030_MR1G019551</name>
</gene>
<feature type="repeat" description="PPR" evidence="2">
    <location>
        <begin position="561"/>
        <end position="591"/>
    </location>
</feature>
<sequence>MHCRAVKLKIKEGLAQTSNAALHQICPKRTSLPCTYDANQQQRCPLIHSMSSALIPKASLAIKLHSSCFSSAPQAFEETAQRDQHAQDTRFYWVLKSSTAIPDTVTAGIRHCLALKIGSLGHLPTSTSLLLAYSRARDFSSSLALFDEIHNRDVIIWNAMITASVENGCLSAAMNFFAEMAAEKTGFDSTTLLIVVSASSRMNHLKQGQALHGLTMRSGMLVDSILSNALTDMYAKCGDLSSSERMFAGMESRDIVSWNSMISGCLYNNFPERSSWYFREMAFSGEQADSVSLSCAISASSCLGQLIFGQAIQGWGIKLGYEYCFYISVANSLISLYSQCGDIEAAETVFRGMIHKDVVSWNTIIDGLALNGMISEAFDHLHEMHTTWSVQPDKVTVVTIIPLCAERLLLREGRSIHGFTIRRQMASDLFLENCLMDMYSKCSSLTKAELLFNTMEEKDLVSWNTMISGYSQNGHSEEAQNVFRELLRLYSKYSFSTLLAILSSCDSQESLHFGKSIHSWQLKLGFSNEIIAVNSLIHMYINCGDLKAAFALFQRNLALTDVASWNTVIAGCAQKGHFDEALDTFSLMRQEPNVSHDSVTLVNVIAACGNLELLYEGKYLHGLSLKNLMGSDTRVQNALICMYGRCGDTKSACSVFYSCSNRNLCSWNCMISAFSQNKDAKRALELFCLLEYGPNEITFVGILSACTQLGVLRHGKEIHGQALKLGFWENSFVSAALLDMYSNCGRLDIAIQVFENTKEKSVAAWNSMISAYGYHSNGSKAIETFHRMNKVGTMATKSTFISLLSACSHSGLLDEGIWHYDHMFDTYGVEPVTEHHLCMVDMLGRSGKLYEAYEFIKRMRTQPEPGVWGALLSACNYHGDLELGRRVAKLLFELDPQNVGYYISLSNMYVSVGGWKDAVELRNTIWVRRLKKPAGYSLIDIGLG</sequence>
<reference evidence="3 4" key="1">
    <citation type="journal article" date="2019" name="Plant Biotechnol. J.">
        <title>The red bayberry genome and genetic basis of sex determination.</title>
        <authorList>
            <person name="Jia H.M."/>
            <person name="Jia H.J."/>
            <person name="Cai Q.L."/>
            <person name="Wang Y."/>
            <person name="Zhao H.B."/>
            <person name="Yang W.F."/>
            <person name="Wang G.Y."/>
            <person name="Li Y.H."/>
            <person name="Zhan D.L."/>
            <person name="Shen Y.T."/>
            <person name="Niu Q.F."/>
            <person name="Chang L."/>
            <person name="Qiu J."/>
            <person name="Zhao L."/>
            <person name="Xie H.B."/>
            <person name="Fu W.Y."/>
            <person name="Jin J."/>
            <person name="Li X.W."/>
            <person name="Jiao Y."/>
            <person name="Zhou C.C."/>
            <person name="Tu T."/>
            <person name="Chai C.Y."/>
            <person name="Gao J.L."/>
            <person name="Fan L.J."/>
            <person name="van de Weg E."/>
            <person name="Wang J.Y."/>
            <person name="Gao Z.S."/>
        </authorList>
    </citation>
    <scope>NUCLEOTIDE SEQUENCE [LARGE SCALE GENOMIC DNA]</scope>
    <source>
        <tissue evidence="3">Leaves</tissue>
    </source>
</reference>
<organism evidence="3 4">
    <name type="scientific">Morella rubra</name>
    <name type="common">Chinese bayberry</name>
    <dbReference type="NCBI Taxonomy" id="262757"/>
    <lineage>
        <taxon>Eukaryota</taxon>
        <taxon>Viridiplantae</taxon>
        <taxon>Streptophyta</taxon>
        <taxon>Embryophyta</taxon>
        <taxon>Tracheophyta</taxon>
        <taxon>Spermatophyta</taxon>
        <taxon>Magnoliopsida</taxon>
        <taxon>eudicotyledons</taxon>
        <taxon>Gunneridae</taxon>
        <taxon>Pentapetalae</taxon>
        <taxon>rosids</taxon>
        <taxon>fabids</taxon>
        <taxon>Fagales</taxon>
        <taxon>Myricaceae</taxon>
        <taxon>Morella</taxon>
    </lineage>
</organism>
<dbReference type="Pfam" id="PF20431">
    <property type="entry name" value="E_motif"/>
    <property type="match status" value="1"/>
</dbReference>
<feature type="repeat" description="PPR" evidence="2">
    <location>
        <begin position="761"/>
        <end position="795"/>
    </location>
</feature>
<feature type="repeat" description="PPR" evidence="2">
    <location>
        <begin position="459"/>
        <end position="489"/>
    </location>
</feature>
<dbReference type="Proteomes" id="UP000516437">
    <property type="component" value="Chromosome 1"/>
</dbReference>
<dbReference type="FunFam" id="1.25.40.10:FF:000805">
    <property type="entry name" value="Pentatricopeptide repeat-containing protein"/>
    <property type="match status" value="1"/>
</dbReference>
<dbReference type="GO" id="GO:0003723">
    <property type="term" value="F:RNA binding"/>
    <property type="evidence" value="ECO:0007669"/>
    <property type="project" value="InterPro"/>
</dbReference>
<dbReference type="NCBIfam" id="TIGR00756">
    <property type="entry name" value="PPR"/>
    <property type="match status" value="5"/>
</dbReference>
<dbReference type="InterPro" id="IPR046960">
    <property type="entry name" value="PPR_At4g14850-like_plant"/>
</dbReference>
<dbReference type="AlphaFoldDB" id="A0A6A1WLQ5"/>
<dbReference type="FunFam" id="1.25.40.10:FF:000975">
    <property type="entry name" value="Pentatricopeptide repeat-containing protein"/>
    <property type="match status" value="1"/>
</dbReference>
<dbReference type="PANTHER" id="PTHR24015">
    <property type="entry name" value="OS07G0578800 PROTEIN-RELATED"/>
    <property type="match status" value="1"/>
</dbReference>
<dbReference type="InterPro" id="IPR011990">
    <property type="entry name" value="TPR-like_helical_dom_sf"/>
</dbReference>
<dbReference type="InterPro" id="IPR046848">
    <property type="entry name" value="E_motif"/>
</dbReference>
<proteinExistence type="predicted"/>
<dbReference type="EMBL" id="RXIC02000019">
    <property type="protein sequence ID" value="KAB1226245.1"/>
    <property type="molecule type" value="Genomic_DNA"/>
</dbReference>
<dbReference type="OrthoDB" id="732433at2759"/>
<evidence type="ECO:0008006" key="5">
    <source>
        <dbReference type="Google" id="ProtNLM"/>
    </source>
</evidence>
<dbReference type="InterPro" id="IPR002885">
    <property type="entry name" value="PPR_rpt"/>
</dbReference>
<feature type="repeat" description="PPR" evidence="2">
    <location>
        <begin position="357"/>
        <end position="387"/>
    </location>
</feature>
<evidence type="ECO:0000256" key="2">
    <source>
        <dbReference type="PROSITE-ProRule" id="PRU00708"/>
    </source>
</evidence>
<accession>A0A6A1WLQ5</accession>
<keyword evidence="4" id="KW-1185">Reference proteome</keyword>
<dbReference type="Gene3D" id="1.25.40.10">
    <property type="entry name" value="Tetratricopeptide repeat domain"/>
    <property type="match status" value="6"/>
</dbReference>
<dbReference type="PROSITE" id="PS51375">
    <property type="entry name" value="PPR"/>
    <property type="match status" value="5"/>
</dbReference>
<dbReference type="Pfam" id="PF01535">
    <property type="entry name" value="PPR"/>
    <property type="match status" value="13"/>
</dbReference>
<comment type="caution">
    <text evidence="3">The sequence shown here is derived from an EMBL/GenBank/DDBJ whole genome shotgun (WGS) entry which is preliminary data.</text>
</comment>
<evidence type="ECO:0000256" key="1">
    <source>
        <dbReference type="ARBA" id="ARBA00022737"/>
    </source>
</evidence>
<evidence type="ECO:0000313" key="4">
    <source>
        <dbReference type="Proteomes" id="UP000516437"/>
    </source>
</evidence>
<feature type="repeat" description="PPR" evidence="2">
    <location>
        <begin position="254"/>
        <end position="288"/>
    </location>
</feature>
<protein>
    <recommendedName>
        <fullName evidence="5">Pentatricopeptide repeat-containing protein</fullName>
    </recommendedName>
</protein>
<dbReference type="PANTHER" id="PTHR24015:SF1991">
    <property type="entry name" value="OS01G0938000 PROTEIN"/>
    <property type="match status" value="1"/>
</dbReference>
<dbReference type="GO" id="GO:0009451">
    <property type="term" value="P:RNA modification"/>
    <property type="evidence" value="ECO:0007669"/>
    <property type="project" value="InterPro"/>
</dbReference>
<dbReference type="FunFam" id="1.25.40.10:FF:000640">
    <property type="entry name" value="Tetratricopeptide repeat (TPR)-like superfamily protein"/>
    <property type="match status" value="1"/>
</dbReference>
<dbReference type="SUPFAM" id="SSF48452">
    <property type="entry name" value="TPR-like"/>
    <property type="match status" value="1"/>
</dbReference>
<evidence type="ECO:0000313" key="3">
    <source>
        <dbReference type="EMBL" id="KAB1226245.1"/>
    </source>
</evidence>
<dbReference type="Pfam" id="PF13041">
    <property type="entry name" value="PPR_2"/>
    <property type="match status" value="1"/>
</dbReference>
<name>A0A6A1WLQ5_9ROSI</name>
<keyword evidence="1" id="KW-0677">Repeat</keyword>
<dbReference type="FunFam" id="1.25.40.10:FF:000353">
    <property type="entry name" value="Pentatricopeptide repeat-containing protein At4g39530"/>
    <property type="match status" value="1"/>
</dbReference>
<dbReference type="FunFam" id="1.25.40.10:FF:000073">
    <property type="entry name" value="Pentatricopeptide repeat-containing protein chloroplastic"/>
    <property type="match status" value="1"/>
</dbReference>